<dbReference type="EMBL" id="APJX01000007">
    <property type="protein sequence ID" value="EMS78619.1"/>
    <property type="molecule type" value="Genomic_DNA"/>
</dbReference>
<sequence>MRTHNCSTRKLIPDSRKNETVTLIVVIITLITMIVEIIAGLISGSMALLSDGIHMGTHALALFITLAAYIFARKQMDNPSFCFGTGKVGVLGGYTNAILLLVAAAAMAFESIERLINPVHILFNQAIIVAVIGLVVNIVSAIILGHGGSNHSHDHDPLRSHDDHSEPICYHHSHEDHNLKAAYLHVITDALTSVLAIIALLAAKFFGLSWADPLVGILGAIVVTRWAIGLLKQTSSVLLDKSDTSETVARLRELIESDTTSIEDLHIWQISENEQSLILSLNSSDDKGPSFYHNLVKKAGHFDHITVEIHKHPPDS</sequence>
<dbReference type="PANTHER" id="PTHR45755:SF4">
    <property type="entry name" value="ZINC TRANSPORTER 7"/>
    <property type="match status" value="1"/>
</dbReference>
<evidence type="ECO:0000256" key="7">
    <source>
        <dbReference type="SAM" id="Phobius"/>
    </source>
</evidence>
<keyword evidence="10" id="KW-1185">Reference proteome</keyword>
<dbReference type="Pfam" id="PF01545">
    <property type="entry name" value="Cation_efflux"/>
    <property type="match status" value="1"/>
</dbReference>
<keyword evidence="2" id="KW-0813">Transport</keyword>
<dbReference type="PATRIC" id="fig|1286635.3.peg.3263"/>
<evidence type="ECO:0000256" key="6">
    <source>
        <dbReference type="ARBA" id="ARBA00023136"/>
    </source>
</evidence>
<comment type="caution">
    <text evidence="9">The sequence shown here is derived from an EMBL/GenBank/DDBJ whole genome shotgun (WGS) entry which is preliminary data.</text>
</comment>
<feature type="transmembrane region" description="Helical" evidence="7">
    <location>
        <begin position="53"/>
        <end position="72"/>
    </location>
</feature>
<dbReference type="Proteomes" id="UP000014216">
    <property type="component" value="Unassembled WGS sequence"/>
</dbReference>
<dbReference type="InterPro" id="IPR002524">
    <property type="entry name" value="Cation_efflux"/>
</dbReference>
<evidence type="ECO:0000256" key="1">
    <source>
        <dbReference type="ARBA" id="ARBA00004141"/>
    </source>
</evidence>
<dbReference type="InterPro" id="IPR027469">
    <property type="entry name" value="Cation_efflux_TMD_sf"/>
</dbReference>
<keyword evidence="3 7" id="KW-0812">Transmembrane</keyword>
<feature type="domain" description="Cation efflux protein transmembrane" evidence="8">
    <location>
        <begin position="23"/>
        <end position="239"/>
    </location>
</feature>
<dbReference type="SUPFAM" id="SSF161111">
    <property type="entry name" value="Cation efflux protein transmembrane domain-like"/>
    <property type="match status" value="1"/>
</dbReference>
<dbReference type="AlphaFoldDB" id="S0FZJ3"/>
<dbReference type="NCBIfam" id="TIGR01297">
    <property type="entry name" value="CDF"/>
    <property type="match status" value="1"/>
</dbReference>
<name>S0FZJ3_9BACT</name>
<proteinExistence type="predicted"/>
<reference evidence="9 10" key="1">
    <citation type="journal article" date="2013" name="Genome Announc.">
        <title>Draft Genome Sequence of Desulfotignum phosphitoxidans DSM 13687 Strain FiPS-3.</title>
        <authorList>
            <person name="Poehlein A."/>
            <person name="Daniel R."/>
            <person name="Simeonova D.D."/>
        </authorList>
    </citation>
    <scope>NUCLEOTIDE SEQUENCE [LARGE SCALE GENOMIC DNA]</scope>
    <source>
        <strain evidence="9 10">DSM 13687</strain>
    </source>
</reference>
<evidence type="ECO:0000256" key="3">
    <source>
        <dbReference type="ARBA" id="ARBA00022692"/>
    </source>
</evidence>
<evidence type="ECO:0000259" key="8">
    <source>
        <dbReference type="Pfam" id="PF01545"/>
    </source>
</evidence>
<evidence type="ECO:0000256" key="5">
    <source>
        <dbReference type="ARBA" id="ARBA00023065"/>
    </source>
</evidence>
<evidence type="ECO:0000313" key="9">
    <source>
        <dbReference type="EMBL" id="EMS78619.1"/>
    </source>
</evidence>
<feature type="transmembrane region" description="Helical" evidence="7">
    <location>
        <begin position="214"/>
        <end position="231"/>
    </location>
</feature>
<feature type="transmembrane region" description="Helical" evidence="7">
    <location>
        <begin position="21"/>
        <end position="47"/>
    </location>
</feature>
<dbReference type="InterPro" id="IPR045316">
    <property type="entry name" value="Msc2-like"/>
</dbReference>
<evidence type="ECO:0000313" key="10">
    <source>
        <dbReference type="Proteomes" id="UP000014216"/>
    </source>
</evidence>
<keyword evidence="6 7" id="KW-0472">Membrane</keyword>
<accession>S0FZJ3</accession>
<dbReference type="Gene3D" id="1.20.1510.10">
    <property type="entry name" value="Cation efflux protein transmembrane domain"/>
    <property type="match status" value="1"/>
</dbReference>
<dbReference type="OrthoDB" id="9809646at2"/>
<dbReference type="GO" id="GO:0006882">
    <property type="term" value="P:intracellular zinc ion homeostasis"/>
    <property type="evidence" value="ECO:0007669"/>
    <property type="project" value="InterPro"/>
</dbReference>
<protein>
    <submittedName>
        <fullName evidence="9">Co/Zn/Cd efflux system component</fullName>
    </submittedName>
</protein>
<evidence type="ECO:0000256" key="4">
    <source>
        <dbReference type="ARBA" id="ARBA00022989"/>
    </source>
</evidence>
<gene>
    <name evidence="9" type="ORF">Dpo_7c00930</name>
</gene>
<keyword evidence="5" id="KW-0406">Ion transport</keyword>
<organism evidence="9 10">
    <name type="scientific">Desulfotignum phosphitoxidans DSM 13687</name>
    <dbReference type="NCBI Taxonomy" id="1286635"/>
    <lineage>
        <taxon>Bacteria</taxon>
        <taxon>Pseudomonadati</taxon>
        <taxon>Thermodesulfobacteriota</taxon>
        <taxon>Desulfobacteria</taxon>
        <taxon>Desulfobacterales</taxon>
        <taxon>Desulfobacteraceae</taxon>
        <taxon>Desulfotignum</taxon>
    </lineage>
</organism>
<evidence type="ECO:0000256" key="2">
    <source>
        <dbReference type="ARBA" id="ARBA00022448"/>
    </source>
</evidence>
<dbReference type="GO" id="GO:0005385">
    <property type="term" value="F:zinc ion transmembrane transporter activity"/>
    <property type="evidence" value="ECO:0007669"/>
    <property type="project" value="InterPro"/>
</dbReference>
<comment type="subcellular location">
    <subcellularLocation>
        <location evidence="1">Membrane</location>
        <topology evidence="1">Multi-pass membrane protein</topology>
    </subcellularLocation>
</comment>
<keyword evidence="4 7" id="KW-1133">Transmembrane helix</keyword>
<dbReference type="PANTHER" id="PTHR45755">
    <property type="match status" value="1"/>
</dbReference>
<feature type="transmembrane region" description="Helical" evidence="7">
    <location>
        <begin position="121"/>
        <end position="144"/>
    </location>
</feature>
<feature type="transmembrane region" description="Helical" evidence="7">
    <location>
        <begin position="182"/>
        <end position="202"/>
    </location>
</feature>
<dbReference type="GO" id="GO:0016020">
    <property type="term" value="C:membrane"/>
    <property type="evidence" value="ECO:0007669"/>
    <property type="project" value="UniProtKB-SubCell"/>
</dbReference>
<dbReference type="RefSeq" id="WP_006967082.1">
    <property type="nucleotide sequence ID" value="NZ_APJX01000007.1"/>
</dbReference>
<feature type="transmembrane region" description="Helical" evidence="7">
    <location>
        <begin position="84"/>
        <end position="109"/>
    </location>
</feature>
<dbReference type="InterPro" id="IPR058533">
    <property type="entry name" value="Cation_efflux_TM"/>
</dbReference>
<dbReference type="NCBIfam" id="NF033827">
    <property type="entry name" value="CDF_efflux_DmeF"/>
    <property type="match status" value="1"/>
</dbReference>